<dbReference type="Proteomes" id="UP000177821">
    <property type="component" value="Unassembled WGS sequence"/>
</dbReference>
<dbReference type="Pfam" id="PF03484">
    <property type="entry name" value="B5"/>
    <property type="match status" value="1"/>
</dbReference>
<evidence type="ECO:0000256" key="2">
    <source>
        <dbReference type="ARBA" id="ARBA00011209"/>
    </source>
</evidence>
<dbReference type="AlphaFoldDB" id="A0A1G1WLG0"/>
<dbReference type="SUPFAM" id="SSF46955">
    <property type="entry name" value="Putative DNA-binding domain"/>
    <property type="match status" value="2"/>
</dbReference>
<dbReference type="PROSITE" id="PS51447">
    <property type="entry name" value="FDX_ACB"/>
    <property type="match status" value="1"/>
</dbReference>
<keyword evidence="7 11" id="KW-0460">Magnesium</keyword>
<dbReference type="SUPFAM" id="SSF54991">
    <property type="entry name" value="Anticodon-binding domain of PheRS"/>
    <property type="match status" value="1"/>
</dbReference>
<dbReference type="SUPFAM" id="SSF55681">
    <property type="entry name" value="Class II aaRS and biotin synthetases"/>
    <property type="match status" value="1"/>
</dbReference>
<dbReference type="NCBIfam" id="TIGR00472">
    <property type="entry name" value="pheT_bact"/>
    <property type="match status" value="1"/>
</dbReference>
<evidence type="ECO:0000256" key="8">
    <source>
        <dbReference type="ARBA" id="ARBA00022917"/>
    </source>
</evidence>
<sequence length="672" mass="75131">MKLPLSWLKDFVEIEHKPEKLAEELLLSGTKVEETAKSGEDYVFDLEITSNRADCLSIYGLSREVSAISNKTLRDFSTNPVSGENETPGFEINTSNKSLMPYFGAVVLENLEIKPSSSQIKERLQKCGIRDLLNLIDITNYVMLETGQPMHAFDYDKVSGHVLNVRESTDGEKVTPIDGVVRTLKAGSIIIEDNEKLIDLAGIMGGKNSEVSEKTKRALLLVPIYDPVRIRKTSLHLGLRTEASNRFEKLLDNEGPAKALERAVELAENDCNARAFSKPVFRLPNEAKNSIEFDLNLIPKVLGLHLTPDQVSQILKSLGFQTVYLPLSETPTLRIDIPSWRRDIENPVDILEEIGRIYGYNALPTTLPSGTPPLRTEGRDLVSVIKHTLVDWGFLEAVGYTLVGKTDIENLGLDSANLAKVKQPMSQDFEYLRPTLLTGLLNSARGNQKNGFNYPYFEIGRIFVEKFNPENLLTNQPKILAGIYPTQDFYTLKGLLEDLLNRIKFNGSLVFRDGELEFCDSFQTATVTAGDSGLGKMGKLKTSVLNTFDLEGNWFYFEFFLDKIVSFSNTAVSFKPLPKYPSVSQDISILLPQNTTIEAILNVIDSANEILLVDRQISDIYTNQSLGTGKRSVSIKLTFQSPEKTLIEDEVNGLRKNIEKLLKDGLNCELRS</sequence>
<dbReference type="InterPro" id="IPR041616">
    <property type="entry name" value="PheRS_beta_core"/>
</dbReference>
<keyword evidence="8 11" id="KW-0648">Protein biosynthesis</keyword>
<dbReference type="InterPro" id="IPR045060">
    <property type="entry name" value="Phe-tRNA-ligase_IIc_bsu"/>
</dbReference>
<dbReference type="PROSITE" id="PS51483">
    <property type="entry name" value="B5"/>
    <property type="match status" value="1"/>
</dbReference>
<keyword evidence="3 11" id="KW-0436">Ligase</keyword>
<evidence type="ECO:0000256" key="7">
    <source>
        <dbReference type="ARBA" id="ARBA00022842"/>
    </source>
</evidence>
<evidence type="ECO:0000256" key="4">
    <source>
        <dbReference type="ARBA" id="ARBA00022723"/>
    </source>
</evidence>
<evidence type="ECO:0000313" key="14">
    <source>
        <dbReference type="EMBL" id="OGY28572.1"/>
    </source>
</evidence>
<feature type="binding site" evidence="11">
    <location>
        <position position="349"/>
    </location>
    <ligand>
        <name>Mg(2+)</name>
        <dbReference type="ChEBI" id="CHEBI:18420"/>
        <note>shared with alpha subunit</note>
    </ligand>
</feature>
<keyword evidence="5 11" id="KW-0547">Nucleotide-binding</keyword>
<name>A0A1G1WLG0_9BACT</name>
<dbReference type="Gene3D" id="3.30.70.380">
    <property type="entry name" value="Ferrodoxin-fold anticodon-binding domain"/>
    <property type="match status" value="1"/>
</dbReference>
<dbReference type="GO" id="GO:0005524">
    <property type="term" value="F:ATP binding"/>
    <property type="evidence" value="ECO:0007669"/>
    <property type="project" value="UniProtKB-UniRule"/>
</dbReference>
<comment type="cofactor">
    <cofactor evidence="11">
        <name>Mg(2+)</name>
        <dbReference type="ChEBI" id="CHEBI:18420"/>
    </cofactor>
    <text evidence="11">Binds 2 magnesium ions per tetramer.</text>
</comment>
<dbReference type="Gene3D" id="3.50.40.10">
    <property type="entry name" value="Phenylalanyl-trna Synthetase, Chain B, domain 3"/>
    <property type="match status" value="1"/>
</dbReference>
<keyword evidence="4 11" id="KW-0479">Metal-binding</keyword>
<dbReference type="GO" id="GO:0003723">
    <property type="term" value="F:RNA binding"/>
    <property type="evidence" value="ECO:0007669"/>
    <property type="project" value="InterPro"/>
</dbReference>
<evidence type="ECO:0000259" key="13">
    <source>
        <dbReference type="PROSITE" id="PS51483"/>
    </source>
</evidence>
<evidence type="ECO:0000256" key="6">
    <source>
        <dbReference type="ARBA" id="ARBA00022840"/>
    </source>
</evidence>
<dbReference type="SMART" id="SM00896">
    <property type="entry name" value="FDX-ACB"/>
    <property type="match status" value="1"/>
</dbReference>
<dbReference type="Pfam" id="PF03483">
    <property type="entry name" value="B3_4"/>
    <property type="match status" value="1"/>
</dbReference>
<keyword evidence="6 11" id="KW-0067">ATP-binding</keyword>
<gene>
    <name evidence="11" type="primary">pheT</name>
    <name evidence="14" type="ORF">A3J50_04030</name>
</gene>
<comment type="similarity">
    <text evidence="1 11">Belongs to the phenylalanyl-tRNA synthetase beta subunit family. Type 1 subfamily.</text>
</comment>
<dbReference type="PANTHER" id="PTHR10947:SF0">
    <property type="entry name" value="PHENYLALANINE--TRNA LIGASE BETA SUBUNIT"/>
    <property type="match status" value="1"/>
</dbReference>
<dbReference type="Pfam" id="PF03147">
    <property type="entry name" value="FDX-ACB"/>
    <property type="match status" value="1"/>
</dbReference>
<dbReference type="InterPro" id="IPR004532">
    <property type="entry name" value="Phe-tRNA-ligase_IIc_bsu_bact"/>
</dbReference>
<evidence type="ECO:0000256" key="1">
    <source>
        <dbReference type="ARBA" id="ARBA00008653"/>
    </source>
</evidence>
<organism evidence="14 15">
    <name type="scientific">Candidatus Woykebacteria bacterium RIFCSPHIGHO2_02_FULL_43_16b</name>
    <dbReference type="NCBI Taxonomy" id="1802601"/>
    <lineage>
        <taxon>Bacteria</taxon>
        <taxon>Candidatus Woykeibacteriota</taxon>
    </lineage>
</organism>
<comment type="subcellular location">
    <subcellularLocation>
        <location evidence="11">Cytoplasm</location>
    </subcellularLocation>
</comment>
<feature type="binding site" evidence="11">
    <location>
        <position position="353"/>
    </location>
    <ligand>
        <name>Mg(2+)</name>
        <dbReference type="ChEBI" id="CHEBI:18420"/>
        <note>shared with alpha subunit</note>
    </ligand>
</feature>
<dbReference type="Gene3D" id="3.30.930.10">
    <property type="entry name" value="Bira Bifunctional Protein, Domain 2"/>
    <property type="match status" value="1"/>
</dbReference>
<feature type="domain" description="B5" evidence="13">
    <location>
        <begin position="286"/>
        <end position="365"/>
    </location>
</feature>
<evidence type="ECO:0000256" key="9">
    <source>
        <dbReference type="ARBA" id="ARBA00023146"/>
    </source>
</evidence>
<comment type="caution">
    <text evidence="14">The sequence shown here is derived from an EMBL/GenBank/DDBJ whole genome shotgun (WGS) entry which is preliminary data.</text>
</comment>
<dbReference type="SMART" id="SM00874">
    <property type="entry name" value="B5"/>
    <property type="match status" value="1"/>
</dbReference>
<dbReference type="Pfam" id="PF17759">
    <property type="entry name" value="tRNA_synthFbeta"/>
    <property type="match status" value="1"/>
</dbReference>
<comment type="subunit">
    <text evidence="2 11">Tetramer of two alpha and two beta subunits.</text>
</comment>
<evidence type="ECO:0000256" key="10">
    <source>
        <dbReference type="ARBA" id="ARBA00049255"/>
    </source>
</evidence>
<dbReference type="FunFam" id="3.30.56.10:FF:000001">
    <property type="entry name" value="Phenylalanine--tRNA ligase beta subunit"/>
    <property type="match status" value="1"/>
</dbReference>
<evidence type="ECO:0000256" key="3">
    <source>
        <dbReference type="ARBA" id="ARBA00022598"/>
    </source>
</evidence>
<dbReference type="InterPro" id="IPR045864">
    <property type="entry name" value="aa-tRNA-synth_II/BPL/LPL"/>
</dbReference>
<dbReference type="SMART" id="SM00873">
    <property type="entry name" value="B3_4"/>
    <property type="match status" value="1"/>
</dbReference>
<dbReference type="InterPro" id="IPR036690">
    <property type="entry name" value="Fdx_antiC-bd_sf"/>
</dbReference>
<dbReference type="PANTHER" id="PTHR10947">
    <property type="entry name" value="PHENYLALANYL-TRNA SYNTHETASE BETA CHAIN AND LEUCINE-RICH REPEAT-CONTAINING PROTEIN 47"/>
    <property type="match status" value="1"/>
</dbReference>
<keyword evidence="11" id="KW-0963">Cytoplasm</keyword>
<evidence type="ECO:0000313" key="15">
    <source>
        <dbReference type="Proteomes" id="UP000177821"/>
    </source>
</evidence>
<feature type="binding site" evidence="11">
    <location>
        <position position="352"/>
    </location>
    <ligand>
        <name>Mg(2+)</name>
        <dbReference type="ChEBI" id="CHEBI:18420"/>
        <note>shared with alpha subunit</note>
    </ligand>
</feature>
<keyword evidence="9 11" id="KW-0030">Aminoacyl-tRNA synthetase</keyword>
<dbReference type="HAMAP" id="MF_00283">
    <property type="entry name" value="Phe_tRNA_synth_beta1"/>
    <property type="match status" value="1"/>
</dbReference>
<dbReference type="EC" id="6.1.1.20" evidence="11"/>
<dbReference type="GO" id="GO:0009328">
    <property type="term" value="C:phenylalanine-tRNA ligase complex"/>
    <property type="evidence" value="ECO:0007669"/>
    <property type="project" value="TreeGrafter"/>
</dbReference>
<dbReference type="GO" id="GO:0000287">
    <property type="term" value="F:magnesium ion binding"/>
    <property type="evidence" value="ECO:0007669"/>
    <property type="project" value="UniProtKB-UniRule"/>
</dbReference>
<dbReference type="InterPro" id="IPR005147">
    <property type="entry name" value="tRNA_synthase_B5-dom"/>
</dbReference>
<feature type="domain" description="FDX-ACB" evidence="12">
    <location>
        <begin position="578"/>
        <end position="671"/>
    </location>
</feature>
<feature type="binding site" evidence="11">
    <location>
        <position position="343"/>
    </location>
    <ligand>
        <name>Mg(2+)</name>
        <dbReference type="ChEBI" id="CHEBI:18420"/>
        <note>shared with alpha subunit</note>
    </ligand>
</feature>
<dbReference type="InterPro" id="IPR009061">
    <property type="entry name" value="DNA-bd_dom_put_sf"/>
</dbReference>
<dbReference type="SUPFAM" id="SSF56037">
    <property type="entry name" value="PheT/TilS domain"/>
    <property type="match status" value="1"/>
</dbReference>
<accession>A0A1G1WLG0</accession>
<dbReference type="Gene3D" id="3.30.56.10">
    <property type="match status" value="2"/>
</dbReference>
<dbReference type="GO" id="GO:0006432">
    <property type="term" value="P:phenylalanyl-tRNA aminoacylation"/>
    <property type="evidence" value="ECO:0007669"/>
    <property type="project" value="UniProtKB-UniRule"/>
</dbReference>
<dbReference type="GO" id="GO:0004826">
    <property type="term" value="F:phenylalanine-tRNA ligase activity"/>
    <property type="evidence" value="ECO:0007669"/>
    <property type="project" value="UniProtKB-UniRule"/>
</dbReference>
<dbReference type="InterPro" id="IPR005146">
    <property type="entry name" value="B3/B4_tRNA-bd"/>
</dbReference>
<reference evidence="14 15" key="1">
    <citation type="journal article" date="2016" name="Nat. Commun.">
        <title>Thousands of microbial genomes shed light on interconnected biogeochemical processes in an aquifer system.</title>
        <authorList>
            <person name="Anantharaman K."/>
            <person name="Brown C.T."/>
            <person name="Hug L.A."/>
            <person name="Sharon I."/>
            <person name="Castelle C.J."/>
            <person name="Probst A.J."/>
            <person name="Thomas B.C."/>
            <person name="Singh A."/>
            <person name="Wilkins M.J."/>
            <person name="Karaoz U."/>
            <person name="Brodie E.L."/>
            <person name="Williams K.H."/>
            <person name="Hubbard S.S."/>
            <person name="Banfield J.F."/>
        </authorList>
    </citation>
    <scope>NUCLEOTIDE SEQUENCE [LARGE SCALE GENOMIC DNA]</scope>
</reference>
<dbReference type="EMBL" id="MHCX01000048">
    <property type="protein sequence ID" value="OGY28572.1"/>
    <property type="molecule type" value="Genomic_DNA"/>
</dbReference>
<dbReference type="InterPro" id="IPR005121">
    <property type="entry name" value="Fdx_antiC-bd"/>
</dbReference>
<evidence type="ECO:0000256" key="11">
    <source>
        <dbReference type="HAMAP-Rule" id="MF_00283"/>
    </source>
</evidence>
<comment type="catalytic activity">
    <reaction evidence="10 11">
        <text>tRNA(Phe) + L-phenylalanine + ATP = L-phenylalanyl-tRNA(Phe) + AMP + diphosphate + H(+)</text>
        <dbReference type="Rhea" id="RHEA:19413"/>
        <dbReference type="Rhea" id="RHEA-COMP:9668"/>
        <dbReference type="Rhea" id="RHEA-COMP:9699"/>
        <dbReference type="ChEBI" id="CHEBI:15378"/>
        <dbReference type="ChEBI" id="CHEBI:30616"/>
        <dbReference type="ChEBI" id="CHEBI:33019"/>
        <dbReference type="ChEBI" id="CHEBI:58095"/>
        <dbReference type="ChEBI" id="CHEBI:78442"/>
        <dbReference type="ChEBI" id="CHEBI:78531"/>
        <dbReference type="ChEBI" id="CHEBI:456215"/>
        <dbReference type="EC" id="6.1.1.20"/>
    </reaction>
</comment>
<evidence type="ECO:0000256" key="5">
    <source>
        <dbReference type="ARBA" id="ARBA00022741"/>
    </source>
</evidence>
<dbReference type="InterPro" id="IPR020825">
    <property type="entry name" value="Phe-tRNA_synthase-like_B3/B4"/>
</dbReference>
<proteinExistence type="inferred from homology"/>
<protein>
    <recommendedName>
        <fullName evidence="11">Phenylalanine--tRNA ligase beta subunit</fullName>
        <ecNumber evidence="11">6.1.1.20</ecNumber>
    </recommendedName>
    <alternativeName>
        <fullName evidence="11">Phenylalanyl-tRNA synthetase beta subunit</fullName>
        <shortName evidence="11">PheRS</shortName>
    </alternativeName>
</protein>
<evidence type="ECO:0000259" key="12">
    <source>
        <dbReference type="PROSITE" id="PS51447"/>
    </source>
</evidence>